<evidence type="ECO:0000313" key="2">
    <source>
        <dbReference type="Proteomes" id="UP001056201"/>
    </source>
</evidence>
<organism evidence="1 2">
    <name type="scientific">Aquincola tertiaricarbonis</name>
    <dbReference type="NCBI Taxonomy" id="391953"/>
    <lineage>
        <taxon>Bacteria</taxon>
        <taxon>Pseudomonadati</taxon>
        <taxon>Pseudomonadota</taxon>
        <taxon>Betaproteobacteria</taxon>
        <taxon>Burkholderiales</taxon>
        <taxon>Sphaerotilaceae</taxon>
        <taxon>Aquincola</taxon>
    </lineage>
</organism>
<dbReference type="InterPro" id="IPR019734">
    <property type="entry name" value="TPR_rpt"/>
</dbReference>
<protein>
    <submittedName>
        <fullName evidence="1">Tetratricopeptide repeat protein</fullName>
    </submittedName>
</protein>
<evidence type="ECO:0000313" key="1">
    <source>
        <dbReference type="EMBL" id="URI08901.1"/>
    </source>
</evidence>
<dbReference type="Gene3D" id="1.25.40.10">
    <property type="entry name" value="Tetratricopeptide repeat domain"/>
    <property type="match status" value="1"/>
</dbReference>
<dbReference type="Pfam" id="PF13432">
    <property type="entry name" value="TPR_16"/>
    <property type="match status" value="1"/>
</dbReference>
<dbReference type="SMART" id="SM00028">
    <property type="entry name" value="TPR"/>
    <property type="match status" value="3"/>
</dbReference>
<dbReference type="SUPFAM" id="SSF48452">
    <property type="entry name" value="TPR-like"/>
    <property type="match status" value="1"/>
</dbReference>
<dbReference type="EMBL" id="CP097636">
    <property type="protein sequence ID" value="URI08901.1"/>
    <property type="molecule type" value="Genomic_DNA"/>
</dbReference>
<reference evidence="1" key="1">
    <citation type="submission" date="2022-05" db="EMBL/GenBank/DDBJ databases">
        <title>An RpoN-dependent PEP-CTERM gene is involved in floc formation of an Aquincola tertiaricarbonis strain.</title>
        <authorList>
            <person name="Qiu D."/>
            <person name="Xia M."/>
        </authorList>
    </citation>
    <scope>NUCLEOTIDE SEQUENCE</scope>
    <source>
        <strain evidence="1">RN12</strain>
    </source>
</reference>
<gene>
    <name evidence="1" type="ORF">MW290_25365</name>
</gene>
<sequence length="144" mass="15900">MSSLPDALYQQVEQLSERGNLAFDAGRFGAAIAPWQAAVDLLPAPGPQWEAWTWLHTAIGDAYYQLGNFPSARAALLDALNGPGAQENPFVHYRLGQAAHRTGRDDEAREHLLRAYMLDGPDIFQAEADGARWLQWLRDAGLVD</sequence>
<keyword evidence="2" id="KW-1185">Reference proteome</keyword>
<dbReference type="RefSeq" id="WP_250197119.1">
    <property type="nucleotide sequence ID" value="NZ_CP097636.1"/>
</dbReference>
<proteinExistence type="predicted"/>
<accession>A0ABY4SCY7</accession>
<name>A0ABY4SCY7_AQUTE</name>
<dbReference type="InterPro" id="IPR011990">
    <property type="entry name" value="TPR-like_helical_dom_sf"/>
</dbReference>
<dbReference type="Proteomes" id="UP001056201">
    <property type="component" value="Chromosome 2"/>
</dbReference>